<evidence type="ECO:0000256" key="6">
    <source>
        <dbReference type="ARBA" id="ARBA00023136"/>
    </source>
</evidence>
<evidence type="ECO:0000313" key="9">
    <source>
        <dbReference type="EMBL" id="RKP04078.1"/>
    </source>
</evidence>
<proteinExistence type="inferred from homology"/>
<keyword evidence="5 8" id="KW-1133">Transmembrane helix</keyword>
<evidence type="ECO:0000256" key="1">
    <source>
        <dbReference type="ARBA" id="ARBA00004141"/>
    </source>
</evidence>
<organism evidence="9 10">
    <name type="scientific">Caulochytrium protostelioides</name>
    <dbReference type="NCBI Taxonomy" id="1555241"/>
    <lineage>
        <taxon>Eukaryota</taxon>
        <taxon>Fungi</taxon>
        <taxon>Fungi incertae sedis</taxon>
        <taxon>Chytridiomycota</taxon>
        <taxon>Chytridiomycota incertae sedis</taxon>
        <taxon>Chytridiomycetes</taxon>
        <taxon>Caulochytriales</taxon>
        <taxon>Caulochytriaceae</taxon>
        <taxon>Caulochytrium</taxon>
    </lineage>
</organism>
<keyword evidence="2" id="KW-0813">Transport</keyword>
<feature type="non-terminal residue" evidence="9">
    <location>
        <position position="218"/>
    </location>
</feature>
<dbReference type="PANTHER" id="PTHR12226">
    <property type="entry name" value="MANNOSE-P-DOLICHOL UTILIZATION DEFECT 1 LEC35 -RELATED"/>
    <property type="match status" value="1"/>
</dbReference>
<comment type="similarity">
    <text evidence="7">Belongs to the MPDU1 (TC 2.A.43.3) family.</text>
</comment>
<dbReference type="Pfam" id="PF04193">
    <property type="entry name" value="PQ-loop"/>
    <property type="match status" value="2"/>
</dbReference>
<dbReference type="Proteomes" id="UP000274922">
    <property type="component" value="Unassembled WGS sequence"/>
</dbReference>
<dbReference type="SMART" id="SM00679">
    <property type="entry name" value="CTNS"/>
    <property type="match status" value="2"/>
</dbReference>
<protein>
    <recommendedName>
        <fullName evidence="11">Mannose-P-dolichol utilization defect 1 protein homolog</fullName>
    </recommendedName>
</protein>
<reference evidence="10" key="1">
    <citation type="journal article" date="2018" name="Nat. Microbiol.">
        <title>Leveraging single-cell genomics to expand the fungal tree of life.</title>
        <authorList>
            <person name="Ahrendt S.R."/>
            <person name="Quandt C.A."/>
            <person name="Ciobanu D."/>
            <person name="Clum A."/>
            <person name="Salamov A."/>
            <person name="Andreopoulos B."/>
            <person name="Cheng J.F."/>
            <person name="Woyke T."/>
            <person name="Pelin A."/>
            <person name="Henrissat B."/>
            <person name="Reynolds N.K."/>
            <person name="Benny G.L."/>
            <person name="Smith M.E."/>
            <person name="James T.Y."/>
            <person name="Grigoriev I.V."/>
        </authorList>
    </citation>
    <scope>NUCLEOTIDE SEQUENCE [LARGE SCALE GENOMIC DNA]</scope>
    <source>
        <strain evidence="10">ATCC 52028</strain>
    </source>
</reference>
<keyword evidence="6 8" id="KW-0472">Membrane</keyword>
<evidence type="ECO:0000256" key="3">
    <source>
        <dbReference type="ARBA" id="ARBA00022692"/>
    </source>
</evidence>
<dbReference type="InterPro" id="IPR016817">
    <property type="entry name" value="MannP-dilichol_defect-1"/>
</dbReference>
<name>A0A4P9XEW1_9FUNG</name>
<dbReference type="PANTHER" id="PTHR12226:SF2">
    <property type="entry name" value="MANNOSE-P-DOLICHOL UTILIZATION DEFECT 1 PROTEIN"/>
    <property type="match status" value="1"/>
</dbReference>
<gene>
    <name evidence="9" type="ORF">CXG81DRAFT_3457</name>
</gene>
<dbReference type="Gene3D" id="1.20.1280.290">
    <property type="match status" value="2"/>
</dbReference>
<keyword evidence="10" id="KW-1185">Reference proteome</keyword>
<feature type="transmembrane region" description="Helical" evidence="8">
    <location>
        <begin position="111"/>
        <end position="128"/>
    </location>
</feature>
<keyword evidence="4" id="KW-0677">Repeat</keyword>
<evidence type="ECO:0008006" key="11">
    <source>
        <dbReference type="Google" id="ProtNLM"/>
    </source>
</evidence>
<dbReference type="AlphaFoldDB" id="A0A4P9XEW1"/>
<feature type="transmembrane region" description="Helical" evidence="8">
    <location>
        <begin position="197"/>
        <end position="216"/>
    </location>
</feature>
<dbReference type="FunFam" id="1.20.1280.290:FF:000006">
    <property type="entry name" value="mannose-P-dolichol utilization defect 1 protein"/>
    <property type="match status" value="1"/>
</dbReference>
<dbReference type="OrthoDB" id="271506at2759"/>
<evidence type="ECO:0000256" key="2">
    <source>
        <dbReference type="ARBA" id="ARBA00022448"/>
    </source>
</evidence>
<evidence type="ECO:0000256" key="4">
    <source>
        <dbReference type="ARBA" id="ARBA00022737"/>
    </source>
</evidence>
<evidence type="ECO:0000256" key="8">
    <source>
        <dbReference type="SAM" id="Phobius"/>
    </source>
</evidence>
<feature type="transmembrane region" description="Helical" evidence="8">
    <location>
        <begin position="83"/>
        <end position="104"/>
    </location>
</feature>
<dbReference type="GO" id="GO:0016020">
    <property type="term" value="C:membrane"/>
    <property type="evidence" value="ECO:0007669"/>
    <property type="project" value="UniProtKB-SubCell"/>
</dbReference>
<evidence type="ECO:0000313" key="10">
    <source>
        <dbReference type="Proteomes" id="UP000274922"/>
    </source>
</evidence>
<sequence length="218" mass="22934">MLGATCGDSLAALALTDFPCMKLAASKGLSAGIVLGGLILKLPQIIKMMAAKSGDGVSFTSYAMESAAMAIGLAYNYRQGYPFGTYGETLFIVCQNIFVMLLIMKYAGKHAGVLVTAVAVLAGGYALVDPHLTSAAQLLTLQQASVVFGNLSKCPQILSNYRKKNTGQLSAATVAMQLLGSMARVFTTATEVKDTTILLNFAAASLLNMVVFYQCIAY</sequence>
<comment type="subcellular location">
    <subcellularLocation>
        <location evidence="1">Membrane</location>
        <topology evidence="1">Multi-pass membrane protein</topology>
    </subcellularLocation>
</comment>
<dbReference type="EMBL" id="ML014114">
    <property type="protein sequence ID" value="RKP04078.1"/>
    <property type="molecule type" value="Genomic_DNA"/>
</dbReference>
<evidence type="ECO:0000256" key="7">
    <source>
        <dbReference type="ARBA" id="ARBA00038475"/>
    </source>
</evidence>
<evidence type="ECO:0000256" key="5">
    <source>
        <dbReference type="ARBA" id="ARBA00022989"/>
    </source>
</evidence>
<dbReference type="PIRSF" id="PIRSF023381">
    <property type="entry name" value="MannP-dilichol_defect-1p"/>
    <property type="match status" value="1"/>
</dbReference>
<keyword evidence="3 8" id="KW-0812">Transmembrane</keyword>
<dbReference type="InterPro" id="IPR006603">
    <property type="entry name" value="PQ-loop_rpt"/>
</dbReference>
<dbReference type="STRING" id="1555241.A0A4P9XEW1"/>
<accession>A0A4P9XEW1</accession>